<dbReference type="InterPro" id="IPR050301">
    <property type="entry name" value="NTE"/>
</dbReference>
<reference evidence="6 7" key="1">
    <citation type="journal article" date="2020" name="Biotechnol. Biofuels">
        <title>New insights from the biogas microbiome by comprehensive genome-resolved metagenomics of nearly 1600 species originating from multiple anaerobic digesters.</title>
        <authorList>
            <person name="Campanaro S."/>
            <person name="Treu L."/>
            <person name="Rodriguez-R L.M."/>
            <person name="Kovalovszki A."/>
            <person name="Ziels R.M."/>
            <person name="Maus I."/>
            <person name="Zhu X."/>
            <person name="Kougias P.G."/>
            <person name="Basile A."/>
            <person name="Luo G."/>
            <person name="Schluter A."/>
            <person name="Konstantinidis K.T."/>
            <person name="Angelidaki I."/>
        </authorList>
    </citation>
    <scope>NUCLEOTIDE SEQUENCE [LARGE SCALE GENOMIC DNA]</scope>
    <source>
        <strain evidence="6">AS06rmzACSIP_421</strain>
    </source>
</reference>
<dbReference type="Gene3D" id="3.40.1090.10">
    <property type="entry name" value="Cytosolic phospholipase A2 catalytic domain"/>
    <property type="match status" value="2"/>
</dbReference>
<dbReference type="Proteomes" id="UP000554004">
    <property type="component" value="Unassembled WGS sequence"/>
</dbReference>
<dbReference type="PROSITE" id="PS51635">
    <property type="entry name" value="PNPLA"/>
    <property type="match status" value="1"/>
</dbReference>
<evidence type="ECO:0000259" key="5">
    <source>
        <dbReference type="PROSITE" id="PS51635"/>
    </source>
</evidence>
<dbReference type="InterPro" id="IPR002641">
    <property type="entry name" value="PNPLA_dom"/>
</dbReference>
<evidence type="ECO:0000256" key="2">
    <source>
        <dbReference type="ARBA" id="ARBA00022963"/>
    </source>
</evidence>
<keyword evidence="3 4" id="KW-0443">Lipid metabolism</keyword>
<sequence length="254" mass="27748">MSEKYALALGSGGHKGYVHIGVIKALEKLGIEITHISGSSVGSIVGALYALNKDIKKVEEIALGLNKDEINSIVSSYVNKFSLKGNNDPLLFFIQGLVNDANFSDCEIPFVAVSVDLNTGNKIFHREGQLKHALRASCSVSYLFGAYEYENKFLIDGGYADAVPVDAVKSIGGDKVIGVCLESYSDQNPDKRSYLNVQSATYKATLYNIAKEDMRKADKKIFFDLGSVSVNDVLDDKKKYIDIGFTQTMKAFGK</sequence>
<dbReference type="PANTHER" id="PTHR14226">
    <property type="entry name" value="NEUROPATHY TARGET ESTERASE/SWISS CHEESE D.MELANOGASTER"/>
    <property type="match status" value="1"/>
</dbReference>
<dbReference type="AlphaFoldDB" id="A0A847ETD7"/>
<comment type="caution">
    <text evidence="4">Lacks conserved residue(s) required for the propagation of feature annotation.</text>
</comment>
<dbReference type="SUPFAM" id="SSF52151">
    <property type="entry name" value="FabD/lysophospholipase-like"/>
    <property type="match status" value="1"/>
</dbReference>
<gene>
    <name evidence="6" type="ORF">GX618_03085</name>
</gene>
<evidence type="ECO:0000313" key="6">
    <source>
        <dbReference type="EMBL" id="NLE31233.1"/>
    </source>
</evidence>
<evidence type="ECO:0000256" key="3">
    <source>
        <dbReference type="ARBA" id="ARBA00023098"/>
    </source>
</evidence>
<feature type="active site" description="Proton acceptor" evidence="4">
    <location>
        <position position="156"/>
    </location>
</feature>
<accession>A0A847ETD7</accession>
<keyword evidence="2 4" id="KW-0442">Lipid degradation</keyword>
<feature type="short sequence motif" description="GXSXG" evidence="4">
    <location>
        <begin position="38"/>
        <end position="42"/>
    </location>
</feature>
<keyword evidence="1 4" id="KW-0378">Hydrolase</keyword>
<organism evidence="6 7">
    <name type="scientific">Candidatus Dojkabacteria bacterium</name>
    <dbReference type="NCBI Taxonomy" id="2099670"/>
    <lineage>
        <taxon>Bacteria</taxon>
        <taxon>Candidatus Dojkabacteria</taxon>
    </lineage>
</organism>
<evidence type="ECO:0000256" key="1">
    <source>
        <dbReference type="ARBA" id="ARBA00022801"/>
    </source>
</evidence>
<dbReference type="GO" id="GO:0016787">
    <property type="term" value="F:hydrolase activity"/>
    <property type="evidence" value="ECO:0007669"/>
    <property type="project" value="UniProtKB-UniRule"/>
</dbReference>
<dbReference type="Pfam" id="PF01734">
    <property type="entry name" value="Patatin"/>
    <property type="match status" value="1"/>
</dbReference>
<dbReference type="GO" id="GO:0016042">
    <property type="term" value="P:lipid catabolic process"/>
    <property type="evidence" value="ECO:0007669"/>
    <property type="project" value="UniProtKB-UniRule"/>
</dbReference>
<feature type="domain" description="PNPLA" evidence="5">
    <location>
        <begin position="7"/>
        <end position="169"/>
    </location>
</feature>
<comment type="caution">
    <text evidence="6">The sequence shown here is derived from an EMBL/GenBank/DDBJ whole genome shotgun (WGS) entry which is preliminary data.</text>
</comment>
<name>A0A847ETD7_9BACT</name>
<feature type="short sequence motif" description="DGA/G" evidence="4">
    <location>
        <begin position="156"/>
        <end position="158"/>
    </location>
</feature>
<evidence type="ECO:0000256" key="4">
    <source>
        <dbReference type="PROSITE-ProRule" id="PRU01161"/>
    </source>
</evidence>
<dbReference type="PANTHER" id="PTHR14226:SF76">
    <property type="entry name" value="NTE FAMILY PROTEIN RSSA"/>
    <property type="match status" value="1"/>
</dbReference>
<proteinExistence type="predicted"/>
<dbReference type="InterPro" id="IPR016035">
    <property type="entry name" value="Acyl_Trfase/lysoPLipase"/>
</dbReference>
<feature type="active site" description="Nucleophile" evidence="4">
    <location>
        <position position="40"/>
    </location>
</feature>
<evidence type="ECO:0000313" key="7">
    <source>
        <dbReference type="Proteomes" id="UP000554004"/>
    </source>
</evidence>
<protein>
    <recommendedName>
        <fullName evidence="5">PNPLA domain-containing protein</fullName>
    </recommendedName>
</protein>
<dbReference type="EMBL" id="JAAZAL010000109">
    <property type="protein sequence ID" value="NLE31233.1"/>
    <property type="molecule type" value="Genomic_DNA"/>
</dbReference>